<sequence>MRILPVLKPSPLFFKRVFVLALPIASQNLLFSSLNMLDIFMIGQLGTDPVSSVSLANQVSFIVFLFIFGIGTGSSVFWAQFWGAGNKKDMHAVMGIALTAGLTMSLFVSLLVFMFPGDIFSFLSPDNNVRKLGADYLKWMWPTYPFTAVSLIYAIALRSTGNARLPFLISSLSLLINTVGNYILIFGKIGFPAMGVEGAAIATLIARATEAFLTVFFVYARKTAFAAPLKNLFSASTHLIKDYIKKVWPVVTNELGWSLGMSAYQVIFARVSTDMVAANTLAGTLINFAVVFFVGSSNACGVMIGNALGAHRTKRAKSYAKAFAVWAFLLGVFFGLLLILASDIFSRLFNISTNARYLLRVYIILFGCFMGFKIFNWHTVVGIFRSGGDTSFCMLMELGSVWLIGVPLVFLSALIWDLSFFWIIFLMQTEELVKFFIGLWRFVSGKWIKMVGGKIITEPYEPHEQMLEP</sequence>
<keyword evidence="7" id="KW-0406">Ion transport</keyword>
<dbReference type="PANTHER" id="PTHR43298">
    <property type="entry name" value="MULTIDRUG RESISTANCE PROTEIN NORM-RELATED"/>
    <property type="match status" value="1"/>
</dbReference>
<feature type="transmembrane region" description="Helical" evidence="10">
    <location>
        <begin position="285"/>
        <end position="304"/>
    </location>
</feature>
<organism evidence="11 12">
    <name type="scientific">Rarispira pelagica</name>
    <dbReference type="NCBI Taxonomy" id="3141764"/>
    <lineage>
        <taxon>Bacteria</taxon>
        <taxon>Pseudomonadati</taxon>
        <taxon>Spirochaetota</taxon>
        <taxon>Spirochaetia</taxon>
        <taxon>Winmispirales</taxon>
        <taxon>Winmispiraceae</taxon>
        <taxon>Rarispira</taxon>
    </lineage>
</organism>
<dbReference type="NCBIfam" id="TIGR00797">
    <property type="entry name" value="matE"/>
    <property type="match status" value="1"/>
</dbReference>
<evidence type="ECO:0000256" key="10">
    <source>
        <dbReference type="SAM" id="Phobius"/>
    </source>
</evidence>
<feature type="transmembrane region" description="Helical" evidence="10">
    <location>
        <begin position="93"/>
        <end position="116"/>
    </location>
</feature>
<feature type="transmembrane region" description="Helical" evidence="10">
    <location>
        <begin position="167"/>
        <end position="187"/>
    </location>
</feature>
<reference evidence="11 12" key="1">
    <citation type="submission" date="2024-03" db="EMBL/GenBank/DDBJ databases">
        <title>Ignisphaera cupida sp. nov., a hyperthermophilic hydrolytic archaeon from a hot spring of Kamchatka, and proposal of Ignisphaeraceae fam. nov.</title>
        <authorList>
            <person name="Podosokorskaya O.A."/>
            <person name="Elcheninov A.G."/>
            <person name="Maltseva A.I."/>
            <person name="Zayulina K.S."/>
            <person name="Novikov A."/>
            <person name="Merkel A.Y."/>
        </authorList>
    </citation>
    <scope>NUCLEOTIDE SEQUENCE [LARGE SCALE GENOMIC DNA]</scope>
    <source>
        <strain evidence="11 12">38H-sp</strain>
    </source>
</reference>
<keyword evidence="2" id="KW-0813">Transport</keyword>
<evidence type="ECO:0000256" key="9">
    <source>
        <dbReference type="ARBA" id="ARBA00031636"/>
    </source>
</evidence>
<feature type="transmembrane region" description="Helical" evidence="10">
    <location>
        <begin position="12"/>
        <end position="31"/>
    </location>
</feature>
<keyword evidence="5 10" id="KW-0812">Transmembrane</keyword>
<dbReference type="Proteomes" id="UP001466331">
    <property type="component" value="Unassembled WGS sequence"/>
</dbReference>
<dbReference type="EMBL" id="JBCHKQ010000001">
    <property type="protein sequence ID" value="MEM5947259.1"/>
    <property type="molecule type" value="Genomic_DNA"/>
</dbReference>
<dbReference type="InterPro" id="IPR048279">
    <property type="entry name" value="MdtK-like"/>
</dbReference>
<evidence type="ECO:0000256" key="4">
    <source>
        <dbReference type="ARBA" id="ARBA00022475"/>
    </source>
</evidence>
<feature type="transmembrane region" description="Helical" evidence="10">
    <location>
        <begin position="357"/>
        <end position="380"/>
    </location>
</feature>
<feature type="transmembrane region" description="Helical" evidence="10">
    <location>
        <begin position="400"/>
        <end position="425"/>
    </location>
</feature>
<dbReference type="PANTHER" id="PTHR43298:SF2">
    <property type="entry name" value="FMN_FAD EXPORTER YEEO-RELATED"/>
    <property type="match status" value="1"/>
</dbReference>
<protein>
    <recommendedName>
        <fullName evidence="9">Multidrug-efflux transporter</fullName>
    </recommendedName>
</protein>
<dbReference type="Pfam" id="PF01554">
    <property type="entry name" value="MatE"/>
    <property type="match status" value="2"/>
</dbReference>
<dbReference type="InterPro" id="IPR002528">
    <property type="entry name" value="MATE_fam"/>
</dbReference>
<evidence type="ECO:0000256" key="3">
    <source>
        <dbReference type="ARBA" id="ARBA00022449"/>
    </source>
</evidence>
<keyword evidence="12" id="KW-1185">Reference proteome</keyword>
<evidence type="ECO:0000256" key="7">
    <source>
        <dbReference type="ARBA" id="ARBA00023065"/>
    </source>
</evidence>
<keyword evidence="3" id="KW-0050">Antiport</keyword>
<feature type="transmembrane region" description="Helical" evidence="10">
    <location>
        <begin position="324"/>
        <end position="345"/>
    </location>
</feature>
<gene>
    <name evidence="11" type="ORF">WKV44_01755</name>
</gene>
<evidence type="ECO:0000256" key="6">
    <source>
        <dbReference type="ARBA" id="ARBA00022989"/>
    </source>
</evidence>
<evidence type="ECO:0000256" key="1">
    <source>
        <dbReference type="ARBA" id="ARBA00004651"/>
    </source>
</evidence>
<dbReference type="PIRSF" id="PIRSF006603">
    <property type="entry name" value="DinF"/>
    <property type="match status" value="1"/>
</dbReference>
<proteinExistence type="predicted"/>
<evidence type="ECO:0000256" key="8">
    <source>
        <dbReference type="ARBA" id="ARBA00023136"/>
    </source>
</evidence>
<evidence type="ECO:0000313" key="12">
    <source>
        <dbReference type="Proteomes" id="UP001466331"/>
    </source>
</evidence>
<comment type="caution">
    <text evidence="11">The sequence shown here is derived from an EMBL/GenBank/DDBJ whole genome shotgun (WGS) entry which is preliminary data.</text>
</comment>
<keyword evidence="6 10" id="KW-1133">Transmembrane helix</keyword>
<dbReference type="CDD" id="cd13134">
    <property type="entry name" value="MATE_like_8"/>
    <property type="match status" value="1"/>
</dbReference>
<evidence type="ECO:0000256" key="2">
    <source>
        <dbReference type="ARBA" id="ARBA00022448"/>
    </source>
</evidence>
<evidence type="ECO:0000313" key="11">
    <source>
        <dbReference type="EMBL" id="MEM5947259.1"/>
    </source>
</evidence>
<keyword evidence="4" id="KW-1003">Cell membrane</keyword>
<keyword evidence="8 10" id="KW-0472">Membrane</keyword>
<dbReference type="RefSeq" id="WP_420068709.1">
    <property type="nucleotide sequence ID" value="NZ_JBCHKQ010000001.1"/>
</dbReference>
<name>A0ABU9U9C5_9SPIR</name>
<evidence type="ECO:0000256" key="5">
    <source>
        <dbReference type="ARBA" id="ARBA00022692"/>
    </source>
</evidence>
<accession>A0ABU9U9C5</accession>
<dbReference type="InterPro" id="IPR050222">
    <property type="entry name" value="MATE_MdtK"/>
</dbReference>
<comment type="subcellular location">
    <subcellularLocation>
        <location evidence="1">Cell membrane</location>
        <topology evidence="1">Multi-pass membrane protein</topology>
    </subcellularLocation>
</comment>
<feature type="transmembrane region" description="Helical" evidence="10">
    <location>
        <begin position="59"/>
        <end position="81"/>
    </location>
</feature>
<feature type="transmembrane region" description="Helical" evidence="10">
    <location>
        <begin position="199"/>
        <end position="220"/>
    </location>
</feature>
<feature type="transmembrane region" description="Helical" evidence="10">
    <location>
        <begin position="136"/>
        <end position="155"/>
    </location>
</feature>